<sequence length="140" mass="15527">MALFSSAMTILGKSIVLPCARKRHVFRRCLPLVCLVPLAVLTLRIFTKNVERRQETMNARFFEEMKSLTDAPAKQENTQANETVDASPSLETACSSLSRTKTLVECPPHIGVSEQDCVRRGCCWISPEGRPPGKSLRAGH</sequence>
<keyword evidence="1" id="KW-1015">Disulfide bond</keyword>
<evidence type="ECO:0000256" key="1">
    <source>
        <dbReference type="ARBA" id="ARBA00023157"/>
    </source>
</evidence>
<dbReference type="InterPro" id="IPR000519">
    <property type="entry name" value="P_trefoil_dom"/>
</dbReference>
<evidence type="ECO:0000313" key="5">
    <source>
        <dbReference type="Proteomes" id="UP000821866"/>
    </source>
</evidence>
<accession>A0A9J6D1I5</accession>
<feature type="domain" description="P-type" evidence="3">
    <location>
        <begin position="92"/>
        <end position="140"/>
    </location>
</feature>
<dbReference type="AlphaFoldDB" id="A0A9J6D1I5"/>
<dbReference type="EMBL" id="JABSTU010001968">
    <property type="protein sequence ID" value="KAH7985184.1"/>
    <property type="molecule type" value="Genomic_DNA"/>
</dbReference>
<dbReference type="Proteomes" id="UP000821866">
    <property type="component" value="Unassembled WGS sequence"/>
</dbReference>
<reference evidence="4" key="1">
    <citation type="journal article" date="2020" name="Cell">
        <title>Large-Scale Comparative Analyses of Tick Genomes Elucidate Their Genetic Diversity and Vector Capacities.</title>
        <authorList>
            <consortium name="Tick Genome and Microbiome Consortium (TIGMIC)"/>
            <person name="Jia N."/>
            <person name="Wang J."/>
            <person name="Shi W."/>
            <person name="Du L."/>
            <person name="Sun Y."/>
            <person name="Zhan W."/>
            <person name="Jiang J.F."/>
            <person name="Wang Q."/>
            <person name="Zhang B."/>
            <person name="Ji P."/>
            <person name="Bell-Sakyi L."/>
            <person name="Cui X.M."/>
            <person name="Yuan T.T."/>
            <person name="Jiang B.G."/>
            <person name="Yang W.F."/>
            <person name="Lam T.T."/>
            <person name="Chang Q.C."/>
            <person name="Ding S.J."/>
            <person name="Wang X.J."/>
            <person name="Zhu J.G."/>
            <person name="Ruan X.D."/>
            <person name="Zhao L."/>
            <person name="Wei J.T."/>
            <person name="Ye R.Z."/>
            <person name="Que T.C."/>
            <person name="Du C.H."/>
            <person name="Zhou Y.H."/>
            <person name="Cheng J.X."/>
            <person name="Dai P.F."/>
            <person name="Guo W.B."/>
            <person name="Han X.H."/>
            <person name="Huang E.J."/>
            <person name="Li L.F."/>
            <person name="Wei W."/>
            <person name="Gao Y.C."/>
            <person name="Liu J.Z."/>
            <person name="Shao H.Z."/>
            <person name="Wang X."/>
            <person name="Wang C.C."/>
            <person name="Yang T.C."/>
            <person name="Huo Q.B."/>
            <person name="Li W."/>
            <person name="Chen H.Y."/>
            <person name="Chen S.E."/>
            <person name="Zhou L.G."/>
            <person name="Ni X.B."/>
            <person name="Tian J.H."/>
            <person name="Sheng Y."/>
            <person name="Liu T."/>
            <person name="Pan Y.S."/>
            <person name="Xia L.Y."/>
            <person name="Li J."/>
            <person name="Zhao F."/>
            <person name="Cao W.C."/>
        </authorList>
    </citation>
    <scope>NUCLEOTIDE SEQUENCE</scope>
    <source>
        <strain evidence="4">Rmic-2018</strain>
    </source>
</reference>
<name>A0A9J6D1I5_RHIMP</name>
<dbReference type="PROSITE" id="PS51448">
    <property type="entry name" value="P_TREFOIL_2"/>
    <property type="match status" value="1"/>
</dbReference>
<reference evidence="4" key="2">
    <citation type="submission" date="2021-09" db="EMBL/GenBank/DDBJ databases">
        <authorList>
            <person name="Jia N."/>
            <person name="Wang J."/>
            <person name="Shi W."/>
            <person name="Du L."/>
            <person name="Sun Y."/>
            <person name="Zhan W."/>
            <person name="Jiang J."/>
            <person name="Wang Q."/>
            <person name="Zhang B."/>
            <person name="Ji P."/>
            <person name="Sakyi L.B."/>
            <person name="Cui X."/>
            <person name="Yuan T."/>
            <person name="Jiang B."/>
            <person name="Yang W."/>
            <person name="Lam T.T.-Y."/>
            <person name="Chang Q."/>
            <person name="Ding S."/>
            <person name="Wang X."/>
            <person name="Zhu J."/>
            <person name="Ruan X."/>
            <person name="Zhao L."/>
            <person name="Wei J."/>
            <person name="Que T."/>
            <person name="Du C."/>
            <person name="Cheng J."/>
            <person name="Dai P."/>
            <person name="Han X."/>
            <person name="Huang E."/>
            <person name="Gao Y."/>
            <person name="Liu J."/>
            <person name="Shao H."/>
            <person name="Ye R."/>
            <person name="Li L."/>
            <person name="Wei W."/>
            <person name="Wang X."/>
            <person name="Wang C."/>
            <person name="Huo Q."/>
            <person name="Li W."/>
            <person name="Guo W."/>
            <person name="Chen H."/>
            <person name="Chen S."/>
            <person name="Zhou L."/>
            <person name="Zhou L."/>
            <person name="Ni X."/>
            <person name="Tian J."/>
            <person name="Zhou Y."/>
            <person name="Sheng Y."/>
            <person name="Liu T."/>
            <person name="Pan Y."/>
            <person name="Xia L."/>
            <person name="Li J."/>
            <person name="Zhao F."/>
            <person name="Cao W."/>
        </authorList>
    </citation>
    <scope>NUCLEOTIDE SEQUENCE</scope>
    <source>
        <strain evidence="4">Rmic-2018</strain>
        <tissue evidence="4">Larvae</tissue>
    </source>
</reference>
<comment type="caution">
    <text evidence="2">Lacks conserved residue(s) required for the propagation of feature annotation.</text>
</comment>
<gene>
    <name evidence="4" type="ORF">HPB51_026860</name>
</gene>
<dbReference type="Pfam" id="PF00088">
    <property type="entry name" value="Trefoil"/>
    <property type="match status" value="1"/>
</dbReference>
<evidence type="ECO:0000256" key="2">
    <source>
        <dbReference type="PROSITE-ProRule" id="PRU00779"/>
    </source>
</evidence>
<dbReference type="Gene3D" id="4.10.110.10">
    <property type="entry name" value="Spasmolytic Protein, domain 1"/>
    <property type="match status" value="1"/>
</dbReference>
<protein>
    <recommendedName>
        <fullName evidence="3">P-type domain-containing protein</fullName>
    </recommendedName>
</protein>
<proteinExistence type="predicted"/>
<dbReference type="CDD" id="cd00111">
    <property type="entry name" value="Trefoil"/>
    <property type="match status" value="1"/>
</dbReference>
<evidence type="ECO:0000259" key="3">
    <source>
        <dbReference type="PROSITE" id="PS51448"/>
    </source>
</evidence>
<dbReference type="InterPro" id="IPR044913">
    <property type="entry name" value="P_trefoil_dom_sf"/>
</dbReference>
<organism evidence="4 5">
    <name type="scientific">Rhipicephalus microplus</name>
    <name type="common">Cattle tick</name>
    <name type="synonym">Boophilus microplus</name>
    <dbReference type="NCBI Taxonomy" id="6941"/>
    <lineage>
        <taxon>Eukaryota</taxon>
        <taxon>Metazoa</taxon>
        <taxon>Ecdysozoa</taxon>
        <taxon>Arthropoda</taxon>
        <taxon>Chelicerata</taxon>
        <taxon>Arachnida</taxon>
        <taxon>Acari</taxon>
        <taxon>Parasitiformes</taxon>
        <taxon>Ixodida</taxon>
        <taxon>Ixodoidea</taxon>
        <taxon>Ixodidae</taxon>
        <taxon>Rhipicephalinae</taxon>
        <taxon>Rhipicephalus</taxon>
        <taxon>Boophilus</taxon>
    </lineage>
</organism>
<evidence type="ECO:0000313" key="4">
    <source>
        <dbReference type="EMBL" id="KAH7985184.1"/>
    </source>
</evidence>
<comment type="caution">
    <text evidence="4">The sequence shown here is derived from an EMBL/GenBank/DDBJ whole genome shotgun (WGS) entry which is preliminary data.</text>
</comment>
<keyword evidence="5" id="KW-1185">Reference proteome</keyword>